<dbReference type="PATRIC" id="fig|1423718.3.peg.256"/>
<proteinExistence type="inferred from homology"/>
<comment type="pathway">
    <text evidence="1 13">Amino-acid biosynthesis; L-threonine biosynthesis; L-threonine from L-aspartate: step 4/5.</text>
</comment>
<dbReference type="InterPro" id="IPR000870">
    <property type="entry name" value="Homoserine_kinase"/>
</dbReference>
<evidence type="ECO:0000256" key="4">
    <source>
        <dbReference type="ARBA" id="ARBA00017858"/>
    </source>
</evidence>
<evidence type="ECO:0000313" key="17">
    <source>
        <dbReference type="Proteomes" id="UP000051008"/>
    </source>
</evidence>
<evidence type="ECO:0000259" key="14">
    <source>
        <dbReference type="Pfam" id="PF00288"/>
    </source>
</evidence>
<dbReference type="PIRSF" id="PIRSF000676">
    <property type="entry name" value="Homoser_kin"/>
    <property type="match status" value="1"/>
</dbReference>
<dbReference type="AlphaFoldDB" id="A0A0R2A9I2"/>
<evidence type="ECO:0000313" key="16">
    <source>
        <dbReference type="EMBL" id="KRM63783.1"/>
    </source>
</evidence>
<dbReference type="Gene3D" id="3.30.70.890">
    <property type="entry name" value="GHMP kinase, C-terminal domain"/>
    <property type="match status" value="1"/>
</dbReference>
<dbReference type="PANTHER" id="PTHR20861">
    <property type="entry name" value="HOMOSERINE/4-DIPHOSPHOCYTIDYL-2-C-METHYL-D-ERYTHRITOL KINASE"/>
    <property type="match status" value="1"/>
</dbReference>
<dbReference type="SUPFAM" id="SSF55060">
    <property type="entry name" value="GHMP Kinase, C-terminal domain"/>
    <property type="match status" value="1"/>
</dbReference>
<dbReference type="Proteomes" id="UP000051008">
    <property type="component" value="Unassembled WGS sequence"/>
</dbReference>
<dbReference type="GO" id="GO:0005737">
    <property type="term" value="C:cytoplasm"/>
    <property type="evidence" value="ECO:0007669"/>
    <property type="project" value="UniProtKB-SubCell"/>
</dbReference>
<keyword evidence="10 13" id="KW-0067">ATP-binding</keyword>
<dbReference type="Gene3D" id="3.30.230.10">
    <property type="match status" value="1"/>
</dbReference>
<dbReference type="Pfam" id="PF08544">
    <property type="entry name" value="GHMP_kinases_C"/>
    <property type="match status" value="1"/>
</dbReference>
<dbReference type="Pfam" id="PF00288">
    <property type="entry name" value="GHMP_kinases_N"/>
    <property type="match status" value="1"/>
</dbReference>
<keyword evidence="5 13" id="KW-0028">Amino-acid biosynthesis</keyword>
<keyword evidence="6 13" id="KW-0808">Transferase</keyword>
<evidence type="ECO:0000259" key="15">
    <source>
        <dbReference type="Pfam" id="PF08544"/>
    </source>
</evidence>
<dbReference type="HAMAP" id="MF_00384">
    <property type="entry name" value="Homoser_kinase"/>
    <property type="match status" value="1"/>
</dbReference>
<comment type="catalytic activity">
    <reaction evidence="11 13">
        <text>L-homoserine + ATP = O-phospho-L-homoserine + ADP + H(+)</text>
        <dbReference type="Rhea" id="RHEA:13985"/>
        <dbReference type="ChEBI" id="CHEBI:15378"/>
        <dbReference type="ChEBI" id="CHEBI:30616"/>
        <dbReference type="ChEBI" id="CHEBI:57476"/>
        <dbReference type="ChEBI" id="CHEBI:57590"/>
        <dbReference type="ChEBI" id="CHEBI:456216"/>
        <dbReference type="EC" id="2.7.1.39"/>
    </reaction>
</comment>
<protein>
    <recommendedName>
        <fullName evidence="4 13">Homoserine kinase</fullName>
        <shortName evidence="13">HK</shortName>
        <shortName evidence="13">HSK</shortName>
        <ecNumber evidence="3 13">2.7.1.39</ecNumber>
    </recommendedName>
</protein>
<dbReference type="EMBL" id="AYYP01000057">
    <property type="protein sequence ID" value="KRM63783.1"/>
    <property type="molecule type" value="Genomic_DNA"/>
</dbReference>
<dbReference type="UniPathway" id="UPA00050">
    <property type="reaction ID" value="UER00064"/>
</dbReference>
<comment type="function">
    <text evidence="12 13">Catalyzes the ATP-dependent phosphorylation of L-homoserine to L-homoserine phosphate.</text>
</comment>
<evidence type="ECO:0000256" key="10">
    <source>
        <dbReference type="ARBA" id="ARBA00022840"/>
    </source>
</evidence>
<evidence type="ECO:0000256" key="5">
    <source>
        <dbReference type="ARBA" id="ARBA00022605"/>
    </source>
</evidence>
<dbReference type="PROSITE" id="PS00627">
    <property type="entry name" value="GHMP_KINASES_ATP"/>
    <property type="match status" value="1"/>
</dbReference>
<dbReference type="PRINTS" id="PR00958">
    <property type="entry name" value="HOMSERKINASE"/>
</dbReference>
<dbReference type="SUPFAM" id="SSF54211">
    <property type="entry name" value="Ribosomal protein S5 domain 2-like"/>
    <property type="match status" value="1"/>
</dbReference>
<organism evidence="16 17">
    <name type="scientific">Ligilactobacillus agilis DSM 20509</name>
    <dbReference type="NCBI Taxonomy" id="1423718"/>
    <lineage>
        <taxon>Bacteria</taxon>
        <taxon>Bacillati</taxon>
        <taxon>Bacillota</taxon>
        <taxon>Bacilli</taxon>
        <taxon>Lactobacillales</taxon>
        <taxon>Lactobacillaceae</taxon>
        <taxon>Ligilactobacillus</taxon>
    </lineage>
</organism>
<dbReference type="GO" id="GO:0005524">
    <property type="term" value="F:ATP binding"/>
    <property type="evidence" value="ECO:0007669"/>
    <property type="project" value="UniProtKB-UniRule"/>
</dbReference>
<keyword evidence="9 13" id="KW-0418">Kinase</keyword>
<comment type="subcellular location">
    <subcellularLocation>
        <location evidence="13">Cytoplasm</location>
    </subcellularLocation>
</comment>
<gene>
    <name evidence="13" type="primary">thrB</name>
    <name evidence="16" type="ORF">FC14_GL000242</name>
</gene>
<feature type="domain" description="GHMP kinase N-terminal" evidence="14">
    <location>
        <begin position="61"/>
        <end position="136"/>
    </location>
</feature>
<keyword evidence="7 13" id="KW-0791">Threonine biosynthesis</keyword>
<feature type="binding site" evidence="13">
    <location>
        <begin position="84"/>
        <end position="94"/>
    </location>
    <ligand>
        <name>ATP</name>
        <dbReference type="ChEBI" id="CHEBI:30616"/>
    </ligand>
</feature>
<evidence type="ECO:0000256" key="13">
    <source>
        <dbReference type="HAMAP-Rule" id="MF_00384"/>
    </source>
</evidence>
<keyword evidence="17" id="KW-1185">Reference proteome</keyword>
<dbReference type="GO" id="GO:0009088">
    <property type="term" value="P:threonine biosynthetic process"/>
    <property type="evidence" value="ECO:0007669"/>
    <property type="project" value="UniProtKB-UniRule"/>
</dbReference>
<evidence type="ECO:0000256" key="3">
    <source>
        <dbReference type="ARBA" id="ARBA00012078"/>
    </source>
</evidence>
<dbReference type="InterPro" id="IPR014721">
    <property type="entry name" value="Ribsml_uS5_D2-typ_fold_subgr"/>
</dbReference>
<comment type="similarity">
    <text evidence="2 13">Belongs to the GHMP kinase family. Homoserine kinase subfamily.</text>
</comment>
<dbReference type="InterPro" id="IPR036554">
    <property type="entry name" value="GHMP_kinase_C_sf"/>
</dbReference>
<reference evidence="16 17" key="1">
    <citation type="journal article" date="2015" name="Genome Announc.">
        <title>Expanding the biotechnology potential of lactobacilli through comparative genomics of 213 strains and associated genera.</title>
        <authorList>
            <person name="Sun Z."/>
            <person name="Harris H.M."/>
            <person name="McCann A."/>
            <person name="Guo C."/>
            <person name="Argimon S."/>
            <person name="Zhang W."/>
            <person name="Yang X."/>
            <person name="Jeffery I.B."/>
            <person name="Cooney J.C."/>
            <person name="Kagawa T.F."/>
            <person name="Liu W."/>
            <person name="Song Y."/>
            <person name="Salvetti E."/>
            <person name="Wrobel A."/>
            <person name="Rasinkangas P."/>
            <person name="Parkhill J."/>
            <person name="Rea M.C."/>
            <person name="O'Sullivan O."/>
            <person name="Ritari J."/>
            <person name="Douillard F.P."/>
            <person name="Paul Ross R."/>
            <person name="Yang R."/>
            <person name="Briner A.E."/>
            <person name="Felis G.E."/>
            <person name="de Vos W.M."/>
            <person name="Barrangou R."/>
            <person name="Klaenhammer T.R."/>
            <person name="Caufield P.W."/>
            <person name="Cui Y."/>
            <person name="Zhang H."/>
            <person name="O'Toole P.W."/>
        </authorList>
    </citation>
    <scope>NUCLEOTIDE SEQUENCE [LARGE SCALE GENOMIC DNA]</scope>
    <source>
        <strain evidence="16 17">DSM 20509</strain>
    </source>
</reference>
<keyword evidence="13" id="KW-0963">Cytoplasm</keyword>
<dbReference type="NCBIfam" id="TIGR00191">
    <property type="entry name" value="thrB"/>
    <property type="match status" value="1"/>
</dbReference>
<evidence type="ECO:0000256" key="7">
    <source>
        <dbReference type="ARBA" id="ARBA00022697"/>
    </source>
</evidence>
<dbReference type="InterPro" id="IPR006203">
    <property type="entry name" value="GHMP_knse_ATP-bd_CS"/>
</dbReference>
<evidence type="ECO:0000256" key="2">
    <source>
        <dbReference type="ARBA" id="ARBA00007370"/>
    </source>
</evidence>
<evidence type="ECO:0000256" key="6">
    <source>
        <dbReference type="ARBA" id="ARBA00022679"/>
    </source>
</evidence>
<dbReference type="InterPro" id="IPR006204">
    <property type="entry name" value="GHMP_kinase_N_dom"/>
</dbReference>
<evidence type="ECO:0000256" key="1">
    <source>
        <dbReference type="ARBA" id="ARBA00005015"/>
    </source>
</evidence>
<name>A0A0R2A9I2_9LACO</name>
<keyword evidence="8 13" id="KW-0547">Nucleotide-binding</keyword>
<accession>A0A0R2A9I2</accession>
<sequence>MGKKMTVIKVPATSANLGPGFDSLGIALSMYLTLTVGSKCDEWVVEHDLGADIPTDEENMIIKTALGLAPNLEPHKVRVESKIPLARGLGSSSTAIVAGLALANHLGKLGIGKDELVQKATELEGHPDNVAPAILGDFVAATYVNGHVTSVKGNFPKLSFLAYIPDYELATSQSREALPEQLAFKDAVIAGSVGNALVASILTGNLAEIGPLMEADRYHEQARLKLVPHLEILRKLGHEVGALATYLSGAGPTVMVVIDQSKVADFIKEAQALGLTGRFEQLEVERQGLVVSE</sequence>
<evidence type="ECO:0000256" key="12">
    <source>
        <dbReference type="ARBA" id="ARBA00049954"/>
    </source>
</evidence>
<dbReference type="InterPro" id="IPR020568">
    <property type="entry name" value="Ribosomal_Su5_D2-typ_SF"/>
</dbReference>
<dbReference type="PANTHER" id="PTHR20861:SF1">
    <property type="entry name" value="HOMOSERINE KINASE"/>
    <property type="match status" value="1"/>
</dbReference>
<dbReference type="EC" id="2.7.1.39" evidence="3 13"/>
<dbReference type="GO" id="GO:0004413">
    <property type="term" value="F:homoserine kinase activity"/>
    <property type="evidence" value="ECO:0007669"/>
    <property type="project" value="UniProtKB-UniRule"/>
</dbReference>
<dbReference type="InterPro" id="IPR013750">
    <property type="entry name" value="GHMP_kinase_C_dom"/>
</dbReference>
<evidence type="ECO:0000256" key="9">
    <source>
        <dbReference type="ARBA" id="ARBA00022777"/>
    </source>
</evidence>
<evidence type="ECO:0000256" key="11">
    <source>
        <dbReference type="ARBA" id="ARBA00049375"/>
    </source>
</evidence>
<feature type="domain" description="GHMP kinase C-terminal" evidence="15">
    <location>
        <begin position="198"/>
        <end position="269"/>
    </location>
</feature>
<comment type="caution">
    <text evidence="16">The sequence shown here is derived from an EMBL/GenBank/DDBJ whole genome shotgun (WGS) entry which is preliminary data.</text>
</comment>
<evidence type="ECO:0000256" key="8">
    <source>
        <dbReference type="ARBA" id="ARBA00022741"/>
    </source>
</evidence>